<dbReference type="EMBL" id="SACQ01000002">
    <property type="protein sequence ID" value="RVU31843.1"/>
    <property type="molecule type" value="Genomic_DNA"/>
</dbReference>
<keyword evidence="5" id="KW-1185">Reference proteome</keyword>
<dbReference type="Pfam" id="PF13411">
    <property type="entry name" value="MerR_1"/>
    <property type="match status" value="1"/>
</dbReference>
<dbReference type="PANTHER" id="PTHR30204:SF92">
    <property type="entry name" value="HTH-TYPE TRANSCRIPTIONAL REGULATOR ZNTR"/>
    <property type="match status" value="1"/>
</dbReference>
<gene>
    <name evidence="4" type="ORF">EOE65_07280</name>
</gene>
<sequence length="154" mass="17798">MPNTTYSIGTLAKYSGCKVPTIRWYEARGLLSKPDRNAGNQRRYRDTHLKELRFIRHARALGFDLAAIEQLKMLSSCCLTDHLQADDIARRHLADIQQKIRQLRAMETELEQMITQCNYDQEHQCHVLDVLADHSLCQTHHEFDDVDCTADKTG</sequence>
<name>A0A437QBU9_9GAMM</name>
<evidence type="ECO:0000256" key="2">
    <source>
        <dbReference type="SAM" id="Coils"/>
    </source>
</evidence>
<dbReference type="GO" id="GO:0003677">
    <property type="term" value="F:DNA binding"/>
    <property type="evidence" value="ECO:0007669"/>
    <property type="project" value="UniProtKB-KW"/>
</dbReference>
<dbReference type="Gene3D" id="1.10.1660.10">
    <property type="match status" value="1"/>
</dbReference>
<keyword evidence="1" id="KW-0238">DNA-binding</keyword>
<dbReference type="CDD" id="cd04785">
    <property type="entry name" value="HTH_CadR-PbrR-like"/>
    <property type="match status" value="1"/>
</dbReference>
<keyword evidence="2" id="KW-0175">Coiled coil</keyword>
<accession>A0A437QBU9</accession>
<dbReference type="SMART" id="SM00422">
    <property type="entry name" value="HTH_MERR"/>
    <property type="match status" value="1"/>
</dbReference>
<evidence type="ECO:0000256" key="1">
    <source>
        <dbReference type="ARBA" id="ARBA00023125"/>
    </source>
</evidence>
<organism evidence="4 5">
    <name type="scientific">Neptunomonas marina</name>
    <dbReference type="NCBI Taxonomy" id="1815562"/>
    <lineage>
        <taxon>Bacteria</taxon>
        <taxon>Pseudomonadati</taxon>
        <taxon>Pseudomonadota</taxon>
        <taxon>Gammaproteobacteria</taxon>
        <taxon>Oceanospirillales</taxon>
        <taxon>Oceanospirillaceae</taxon>
        <taxon>Neptunomonas</taxon>
    </lineage>
</organism>
<dbReference type="PROSITE" id="PS50937">
    <property type="entry name" value="HTH_MERR_2"/>
    <property type="match status" value="1"/>
</dbReference>
<dbReference type="SUPFAM" id="SSF46955">
    <property type="entry name" value="Putative DNA-binding domain"/>
    <property type="match status" value="1"/>
</dbReference>
<dbReference type="PROSITE" id="PS00552">
    <property type="entry name" value="HTH_MERR_1"/>
    <property type="match status" value="1"/>
</dbReference>
<dbReference type="GO" id="GO:0003700">
    <property type="term" value="F:DNA-binding transcription factor activity"/>
    <property type="evidence" value="ECO:0007669"/>
    <property type="project" value="InterPro"/>
</dbReference>
<dbReference type="InterPro" id="IPR047057">
    <property type="entry name" value="MerR_fam"/>
</dbReference>
<feature type="domain" description="HTH merR-type" evidence="3">
    <location>
        <begin position="5"/>
        <end position="74"/>
    </location>
</feature>
<evidence type="ECO:0000259" key="3">
    <source>
        <dbReference type="PROSITE" id="PS50937"/>
    </source>
</evidence>
<dbReference type="InterPro" id="IPR009061">
    <property type="entry name" value="DNA-bd_dom_put_sf"/>
</dbReference>
<dbReference type="PANTHER" id="PTHR30204">
    <property type="entry name" value="REDOX-CYCLING DRUG-SENSING TRANSCRIPTIONAL ACTIVATOR SOXR"/>
    <property type="match status" value="1"/>
</dbReference>
<dbReference type="InterPro" id="IPR000551">
    <property type="entry name" value="MerR-type_HTH_dom"/>
</dbReference>
<reference evidence="4 5" key="1">
    <citation type="submission" date="2019-01" db="EMBL/GenBank/DDBJ databases">
        <authorList>
            <person name="Chen W.-M."/>
        </authorList>
    </citation>
    <scope>NUCLEOTIDE SEQUENCE [LARGE SCALE GENOMIC DNA]</scope>
    <source>
        <strain evidence="4 5">HPM-16</strain>
    </source>
</reference>
<evidence type="ECO:0000313" key="4">
    <source>
        <dbReference type="EMBL" id="RVU31843.1"/>
    </source>
</evidence>
<comment type="caution">
    <text evidence="4">The sequence shown here is derived from an EMBL/GenBank/DDBJ whole genome shotgun (WGS) entry which is preliminary data.</text>
</comment>
<feature type="coiled-coil region" evidence="2">
    <location>
        <begin position="89"/>
        <end position="116"/>
    </location>
</feature>
<dbReference type="Proteomes" id="UP000282818">
    <property type="component" value="Unassembled WGS sequence"/>
</dbReference>
<dbReference type="PRINTS" id="PR00040">
    <property type="entry name" value="HTHMERR"/>
</dbReference>
<dbReference type="AlphaFoldDB" id="A0A437QBU9"/>
<evidence type="ECO:0000313" key="5">
    <source>
        <dbReference type="Proteomes" id="UP000282818"/>
    </source>
</evidence>
<proteinExistence type="predicted"/>
<protein>
    <submittedName>
        <fullName evidence="4">MerR family transcriptional regulator</fullName>
    </submittedName>
</protein>